<dbReference type="AlphaFoldDB" id="A0AAW8AN26"/>
<protein>
    <submittedName>
        <fullName evidence="1">Uncharacterized protein</fullName>
    </submittedName>
</protein>
<accession>A0AAW8AN26</accession>
<dbReference type="RefSeq" id="WP_305157671.1">
    <property type="nucleotide sequence ID" value="NZ_JAUUUQ010000006.1"/>
</dbReference>
<dbReference type="Proteomes" id="UP001242129">
    <property type="component" value="Unassembled WGS sequence"/>
</dbReference>
<sequence>MSNTTYLSNSSFVRSSDLFKIMELRYSHSIFDKDGCFNIISPVSNSLELIRWYRNCEDYFYQLSVEATPPSVNDFASFQTESDKLIVKDEVLGNFGITEYSQDCRKLYSDLRLREYRNLVLKKYGDNELTHWLKEVYPVREQLKLLAKNEARFDVDLEYQYQFEDVQLFLKNTQSAYFLAFDIEIEADQFKGDAIENWRENAVLLKPLLENALNDILKQQSDTLRFYVKFEDDGVYGFRFHVVIFLQSLTLTESSWLAEFNEKLQHRLSDKVLLNEWLKPLYTKKIDEWRNHRDLNELCYSKEDLDKIEQSIHSTFQDYQHDIIFKIINWNEQLRKLQPELKFGIDDSFSNEDRQKLEYWGIKYLFISNANLNLK</sequence>
<proteinExistence type="predicted"/>
<name>A0AAW8AN26_ACILW</name>
<evidence type="ECO:0000313" key="2">
    <source>
        <dbReference type="Proteomes" id="UP001242129"/>
    </source>
</evidence>
<evidence type="ECO:0000313" key="1">
    <source>
        <dbReference type="EMBL" id="MDP1446761.1"/>
    </source>
</evidence>
<dbReference type="EMBL" id="JAUUUS010000006">
    <property type="protein sequence ID" value="MDP1446761.1"/>
    <property type="molecule type" value="Genomic_DNA"/>
</dbReference>
<organism evidence="1 2">
    <name type="scientific">Acinetobacter lwoffii</name>
    <dbReference type="NCBI Taxonomy" id="28090"/>
    <lineage>
        <taxon>Bacteria</taxon>
        <taxon>Pseudomonadati</taxon>
        <taxon>Pseudomonadota</taxon>
        <taxon>Gammaproteobacteria</taxon>
        <taxon>Moraxellales</taxon>
        <taxon>Moraxellaceae</taxon>
        <taxon>Acinetobacter</taxon>
    </lineage>
</organism>
<reference evidence="1" key="1">
    <citation type="submission" date="2023-07" db="EMBL/GenBank/DDBJ databases">
        <title>Dynamics of blaOXA-23 gene transmission in Acinetobacter spp. from contaminated veterinary surfaces.</title>
        <authorList>
            <person name="Moreira Da Silva J."/>
            <person name="Menezes J."/>
            <person name="Fernandes L."/>
            <person name="Marques C."/>
            <person name="Amaral A."/>
            <person name="Timofte D."/>
            <person name="Pomba C."/>
        </authorList>
    </citation>
    <scope>NUCLEOTIDE SEQUENCE</scope>
    <source>
        <strain evidence="1">CMVB11Z4A1</strain>
    </source>
</reference>
<gene>
    <name evidence="1" type="ORF">Q8G51_02635</name>
</gene>
<comment type="caution">
    <text evidence="1">The sequence shown here is derived from an EMBL/GenBank/DDBJ whole genome shotgun (WGS) entry which is preliminary data.</text>
</comment>